<dbReference type="Pfam" id="PF01344">
    <property type="entry name" value="Kelch_1"/>
    <property type="match status" value="2"/>
</dbReference>
<dbReference type="EMBL" id="CARXXK010001015">
    <property type="protein sequence ID" value="CAI6371838.1"/>
    <property type="molecule type" value="Genomic_DNA"/>
</dbReference>
<dbReference type="SMART" id="SM00612">
    <property type="entry name" value="Kelch"/>
    <property type="match status" value="2"/>
</dbReference>
<dbReference type="AlphaFoldDB" id="A0AAV0XVQ4"/>
<dbReference type="Gene3D" id="2.120.10.80">
    <property type="entry name" value="Kelch-type beta propeller"/>
    <property type="match status" value="1"/>
</dbReference>
<dbReference type="SUPFAM" id="SSF117281">
    <property type="entry name" value="Kelch motif"/>
    <property type="match status" value="1"/>
</dbReference>
<keyword evidence="1" id="KW-0880">Kelch repeat</keyword>
<comment type="caution">
    <text evidence="3">The sequence shown here is derived from an EMBL/GenBank/DDBJ whole genome shotgun (WGS) entry which is preliminary data.</text>
</comment>
<protein>
    <submittedName>
        <fullName evidence="3">Uncharacterized protein</fullName>
    </submittedName>
</protein>
<proteinExistence type="predicted"/>
<evidence type="ECO:0000256" key="1">
    <source>
        <dbReference type="ARBA" id="ARBA00022441"/>
    </source>
</evidence>
<organism evidence="3 4">
    <name type="scientific">Macrosiphum euphorbiae</name>
    <name type="common">potato aphid</name>
    <dbReference type="NCBI Taxonomy" id="13131"/>
    <lineage>
        <taxon>Eukaryota</taxon>
        <taxon>Metazoa</taxon>
        <taxon>Ecdysozoa</taxon>
        <taxon>Arthropoda</taxon>
        <taxon>Hexapoda</taxon>
        <taxon>Insecta</taxon>
        <taxon>Pterygota</taxon>
        <taxon>Neoptera</taxon>
        <taxon>Paraneoptera</taxon>
        <taxon>Hemiptera</taxon>
        <taxon>Sternorrhyncha</taxon>
        <taxon>Aphidomorpha</taxon>
        <taxon>Aphidoidea</taxon>
        <taxon>Aphididae</taxon>
        <taxon>Macrosiphini</taxon>
        <taxon>Macrosiphum</taxon>
    </lineage>
</organism>
<evidence type="ECO:0000313" key="4">
    <source>
        <dbReference type="Proteomes" id="UP001160148"/>
    </source>
</evidence>
<name>A0AAV0XVQ4_9HEMI</name>
<dbReference type="InterPro" id="IPR015915">
    <property type="entry name" value="Kelch-typ_b-propeller"/>
</dbReference>
<sequence>MFEGHSALDVGVLDGVLYAVGGHDGVNVHRSVEAYRPSTGDWTTVAEINLCRRKTGVAVLGGLLYVVGGYDGHSVLDSVECYDPKTNRWAIVKASMNVP</sequence>
<evidence type="ECO:0000256" key="2">
    <source>
        <dbReference type="ARBA" id="ARBA00022737"/>
    </source>
</evidence>
<reference evidence="3 4" key="1">
    <citation type="submission" date="2023-01" db="EMBL/GenBank/DDBJ databases">
        <authorList>
            <person name="Whitehead M."/>
        </authorList>
    </citation>
    <scope>NUCLEOTIDE SEQUENCE [LARGE SCALE GENOMIC DNA]</scope>
</reference>
<dbReference type="InterPro" id="IPR006652">
    <property type="entry name" value="Kelch_1"/>
</dbReference>
<dbReference type="PANTHER" id="PTHR24412:SF441">
    <property type="entry name" value="KELCH-LIKE PROTEIN 28"/>
    <property type="match status" value="1"/>
</dbReference>
<dbReference type="Proteomes" id="UP001160148">
    <property type="component" value="Unassembled WGS sequence"/>
</dbReference>
<keyword evidence="2" id="KW-0677">Repeat</keyword>
<keyword evidence="4" id="KW-1185">Reference proteome</keyword>
<dbReference type="PANTHER" id="PTHR24412">
    <property type="entry name" value="KELCH PROTEIN"/>
    <property type="match status" value="1"/>
</dbReference>
<evidence type="ECO:0000313" key="3">
    <source>
        <dbReference type="EMBL" id="CAI6371838.1"/>
    </source>
</evidence>
<gene>
    <name evidence="3" type="ORF">MEUPH1_LOCUS25789</name>
</gene>
<accession>A0AAV0XVQ4</accession>